<dbReference type="NCBIfam" id="TIGR00360">
    <property type="entry name" value="ComEC_N-term"/>
    <property type="match status" value="1"/>
</dbReference>
<feature type="transmembrane region" description="Helical" evidence="6">
    <location>
        <begin position="232"/>
        <end position="258"/>
    </location>
</feature>
<reference evidence="8 9" key="1">
    <citation type="journal article" date="2021" name="Sci. Rep.">
        <title>The distribution of antibiotic resistance genes in chicken gut microbiota commensals.</title>
        <authorList>
            <person name="Juricova H."/>
            <person name="Matiasovicova J."/>
            <person name="Kubasova T."/>
            <person name="Cejkova D."/>
            <person name="Rychlik I."/>
        </authorList>
    </citation>
    <scope>NUCLEOTIDE SEQUENCE [LARGE SCALE GENOMIC DNA]</scope>
    <source>
        <strain evidence="8 9">An435</strain>
    </source>
</reference>
<feature type="transmembrane region" description="Helical" evidence="6">
    <location>
        <begin position="436"/>
        <end position="455"/>
    </location>
</feature>
<feature type="transmembrane region" description="Helical" evidence="6">
    <location>
        <begin position="379"/>
        <end position="398"/>
    </location>
</feature>
<sequence length="564" mass="65696">MDSMNNNYFNNPLPYIFIVFMLSYFSYEMYSKNTILASFYVVSFFVFIMYFKGKYIMFILALFFIVALNNIIYFYNYTPGEIEEVRITEVKNYYGKGEINGRIVSLSNVNEKIEVGNKLLVKGKFTENKNIGTGVIGDYKIEDYKILKSDFIDKLYKRRKYVFESIESKLGERKAALITSVSFGYKSELNEDHKELMKNLGISHVISISGLHLVLVYSVLRRLLGVKLSLVLALVYVLFSGASAPAVRAYIMIVILNVGKIVKRNYNPIAALSLSGIILILEKPYYIYNLGFVLSFLATLGIILFNKDLNKKLYKLPNSIRNTIAISLSAQILTLPVIILYFNEVSLNFIVGNIIVIPFINVLVVLGNILIFIVEIPSIFNYIMYICHYIIKYIDIIMYKIDNMSLDLMYFHYTVAYFYISLLMTYYFYKKGFKRFLYYPLIIFFYILVAIYSPLPKIRYYNEGGLLISYKGDRVIIQTKDEVDKEKLAMISLSDYIYEEIDEINIGKIVKLKKYGENYILQTVNNEYLLFVNYESLNNEYDIIDFRKGDIKEIVIFENEIINN</sequence>
<keyword evidence="2" id="KW-1003">Cell membrane</keyword>
<dbReference type="Proteomes" id="UP000767334">
    <property type="component" value="Unassembled WGS sequence"/>
</dbReference>
<evidence type="ECO:0000256" key="1">
    <source>
        <dbReference type="ARBA" id="ARBA00004651"/>
    </source>
</evidence>
<feature type="domain" description="ComEC/Rec2-related protein" evidence="7">
    <location>
        <begin position="183"/>
        <end position="430"/>
    </location>
</feature>
<evidence type="ECO:0000259" key="7">
    <source>
        <dbReference type="Pfam" id="PF03772"/>
    </source>
</evidence>
<evidence type="ECO:0000256" key="4">
    <source>
        <dbReference type="ARBA" id="ARBA00022989"/>
    </source>
</evidence>
<feature type="transmembrane region" description="Helical" evidence="6">
    <location>
        <begin position="200"/>
        <end position="220"/>
    </location>
</feature>
<dbReference type="PANTHER" id="PTHR30619:SF1">
    <property type="entry name" value="RECOMBINATION PROTEIN 2"/>
    <property type="match status" value="1"/>
</dbReference>
<evidence type="ECO:0000256" key="5">
    <source>
        <dbReference type="ARBA" id="ARBA00023136"/>
    </source>
</evidence>
<feature type="transmembrane region" description="Helical" evidence="6">
    <location>
        <begin position="410"/>
        <end position="429"/>
    </location>
</feature>
<evidence type="ECO:0000313" key="9">
    <source>
        <dbReference type="Proteomes" id="UP000767334"/>
    </source>
</evidence>
<organism evidence="8 9">
    <name type="scientific">Clostridium saudiense</name>
    <dbReference type="NCBI Taxonomy" id="1414720"/>
    <lineage>
        <taxon>Bacteria</taxon>
        <taxon>Bacillati</taxon>
        <taxon>Bacillota</taxon>
        <taxon>Clostridia</taxon>
        <taxon>Eubacteriales</taxon>
        <taxon>Clostridiaceae</taxon>
        <taxon>Clostridium</taxon>
    </lineage>
</organism>
<feature type="transmembrane region" description="Helical" evidence="6">
    <location>
        <begin position="34"/>
        <end position="51"/>
    </location>
</feature>
<keyword evidence="5 6" id="KW-0472">Membrane</keyword>
<dbReference type="RefSeq" id="WP_204572329.1">
    <property type="nucleotide sequence ID" value="NZ_JACJLL010000053.1"/>
</dbReference>
<dbReference type="EMBL" id="JACJLL010000053">
    <property type="protein sequence ID" value="MBM6819594.1"/>
    <property type="molecule type" value="Genomic_DNA"/>
</dbReference>
<dbReference type="InterPro" id="IPR052159">
    <property type="entry name" value="Competence_DNA_uptake"/>
</dbReference>
<feature type="transmembrane region" description="Helical" evidence="6">
    <location>
        <begin position="287"/>
        <end position="305"/>
    </location>
</feature>
<keyword evidence="3 6" id="KW-0812">Transmembrane</keyword>
<keyword evidence="9" id="KW-1185">Reference proteome</keyword>
<dbReference type="Pfam" id="PF03772">
    <property type="entry name" value="Competence"/>
    <property type="match status" value="1"/>
</dbReference>
<feature type="transmembrane region" description="Helical" evidence="6">
    <location>
        <begin position="265"/>
        <end position="281"/>
    </location>
</feature>
<feature type="transmembrane region" description="Helical" evidence="6">
    <location>
        <begin position="349"/>
        <end position="372"/>
    </location>
</feature>
<dbReference type="InterPro" id="IPR004477">
    <property type="entry name" value="ComEC_N"/>
</dbReference>
<dbReference type="PANTHER" id="PTHR30619">
    <property type="entry name" value="DNA INTERNALIZATION/COMPETENCE PROTEIN COMEC/REC2"/>
    <property type="match status" value="1"/>
</dbReference>
<comment type="caution">
    <text evidence="8">The sequence shown here is derived from an EMBL/GenBank/DDBJ whole genome shotgun (WGS) entry which is preliminary data.</text>
</comment>
<proteinExistence type="predicted"/>
<comment type="subcellular location">
    <subcellularLocation>
        <location evidence="1">Cell membrane</location>
        <topology evidence="1">Multi-pass membrane protein</topology>
    </subcellularLocation>
</comment>
<feature type="transmembrane region" description="Helical" evidence="6">
    <location>
        <begin position="12"/>
        <end position="27"/>
    </location>
</feature>
<keyword evidence="4 6" id="KW-1133">Transmembrane helix</keyword>
<evidence type="ECO:0000256" key="2">
    <source>
        <dbReference type="ARBA" id="ARBA00022475"/>
    </source>
</evidence>
<gene>
    <name evidence="8" type="ORF">H6A19_09655</name>
</gene>
<feature type="transmembrane region" description="Helical" evidence="6">
    <location>
        <begin position="325"/>
        <end position="343"/>
    </location>
</feature>
<protein>
    <submittedName>
        <fullName evidence="8">ComEC/Rec2 family competence protein</fullName>
    </submittedName>
</protein>
<evidence type="ECO:0000256" key="3">
    <source>
        <dbReference type="ARBA" id="ARBA00022692"/>
    </source>
</evidence>
<name>A0ABS2FHB4_9CLOT</name>
<feature type="transmembrane region" description="Helical" evidence="6">
    <location>
        <begin position="57"/>
        <end position="76"/>
    </location>
</feature>
<evidence type="ECO:0000313" key="8">
    <source>
        <dbReference type="EMBL" id="MBM6819594.1"/>
    </source>
</evidence>
<accession>A0ABS2FHB4</accession>
<evidence type="ECO:0000256" key="6">
    <source>
        <dbReference type="SAM" id="Phobius"/>
    </source>
</evidence>